<organism evidence="3 4">
    <name type="scientific">Euroglyphus maynei</name>
    <name type="common">Mayne's house dust mite</name>
    <dbReference type="NCBI Taxonomy" id="6958"/>
    <lineage>
        <taxon>Eukaryota</taxon>
        <taxon>Metazoa</taxon>
        <taxon>Ecdysozoa</taxon>
        <taxon>Arthropoda</taxon>
        <taxon>Chelicerata</taxon>
        <taxon>Arachnida</taxon>
        <taxon>Acari</taxon>
        <taxon>Acariformes</taxon>
        <taxon>Sarcoptiformes</taxon>
        <taxon>Astigmata</taxon>
        <taxon>Psoroptidia</taxon>
        <taxon>Analgoidea</taxon>
        <taxon>Pyroglyphidae</taxon>
        <taxon>Pyroglyphinae</taxon>
        <taxon>Euroglyphus</taxon>
    </lineage>
</organism>
<dbReference type="Proteomes" id="UP000194236">
    <property type="component" value="Unassembled WGS sequence"/>
</dbReference>
<protein>
    <recommendedName>
        <fullName evidence="5">ABC transporter domain-containing protein</fullName>
    </recommendedName>
</protein>
<proteinExistence type="predicted"/>
<keyword evidence="2" id="KW-0472">Membrane</keyword>
<evidence type="ECO:0000313" key="3">
    <source>
        <dbReference type="EMBL" id="OTF78662.1"/>
    </source>
</evidence>
<keyword evidence="1" id="KW-0813">Transport</keyword>
<keyword evidence="2" id="KW-0812">Transmembrane</keyword>
<evidence type="ECO:0000256" key="1">
    <source>
        <dbReference type="ARBA" id="ARBA00022448"/>
    </source>
</evidence>
<dbReference type="SUPFAM" id="SSF52540">
    <property type="entry name" value="P-loop containing nucleoside triphosphate hydrolases"/>
    <property type="match status" value="1"/>
</dbReference>
<reference evidence="3 4" key="1">
    <citation type="submission" date="2017-03" db="EMBL/GenBank/DDBJ databases">
        <title>Genome Survey of Euroglyphus maynei.</title>
        <authorList>
            <person name="Arlian L.G."/>
            <person name="Morgan M.S."/>
            <person name="Rider S.D."/>
        </authorList>
    </citation>
    <scope>NUCLEOTIDE SEQUENCE [LARGE SCALE GENOMIC DNA]</scope>
    <source>
        <strain evidence="3">Arlian Lab</strain>
        <tissue evidence="3">Whole body</tissue>
    </source>
</reference>
<keyword evidence="2" id="KW-1133">Transmembrane helix</keyword>
<evidence type="ECO:0008006" key="5">
    <source>
        <dbReference type="Google" id="ProtNLM"/>
    </source>
</evidence>
<feature type="transmembrane region" description="Helical" evidence="2">
    <location>
        <begin position="62"/>
        <end position="82"/>
    </location>
</feature>
<comment type="caution">
    <text evidence="3">The sequence shown here is derived from an EMBL/GenBank/DDBJ whole genome shotgun (WGS) entry which is preliminary data.</text>
</comment>
<dbReference type="InterPro" id="IPR027417">
    <property type="entry name" value="P-loop_NTPase"/>
</dbReference>
<keyword evidence="4" id="KW-1185">Reference proteome</keyword>
<dbReference type="AlphaFoldDB" id="A0A1Y3BCR0"/>
<dbReference type="Gene3D" id="3.40.50.300">
    <property type="entry name" value="P-loop containing nucleotide triphosphate hydrolases"/>
    <property type="match status" value="1"/>
</dbReference>
<feature type="non-terminal residue" evidence="3">
    <location>
        <position position="230"/>
    </location>
</feature>
<evidence type="ECO:0000313" key="4">
    <source>
        <dbReference type="Proteomes" id="UP000194236"/>
    </source>
</evidence>
<evidence type="ECO:0000256" key="2">
    <source>
        <dbReference type="SAM" id="Phobius"/>
    </source>
</evidence>
<sequence length="230" mass="26817">MFPVNYLYLSFDRIVGNLFASKIITHGLLYSFYDLDRCDPRTQISTVLLDYNIKPQQIFTDIGQLLIICIIIRLMTMICFIAKFQHWTLFAHSFKRSIDDFHVKPIDDDGKENHLKSYTIHVMKNDDNQRIKTENEMKFEKFSQDKFIIGWRSLSLFTKDPLYKLRSSKSVHPDSSELILRNLNGQFRFGTLNAVMGTSGAGKTSLLRVLNGQCKTRLSVESEFYLSRYT</sequence>
<gene>
    <name evidence="3" type="ORF">BLA29_008804</name>
</gene>
<accession>A0A1Y3BCR0</accession>
<dbReference type="PANTHER" id="PTHR19241">
    <property type="entry name" value="ATP-BINDING CASSETTE TRANSPORTER"/>
    <property type="match status" value="1"/>
</dbReference>
<dbReference type="OrthoDB" id="66620at2759"/>
<name>A0A1Y3BCR0_EURMA</name>
<dbReference type="EMBL" id="MUJZ01026856">
    <property type="protein sequence ID" value="OTF78662.1"/>
    <property type="molecule type" value="Genomic_DNA"/>
</dbReference>